<dbReference type="Proteomes" id="UP001055712">
    <property type="component" value="Unassembled WGS sequence"/>
</dbReference>
<protein>
    <submittedName>
        <fullName evidence="1">Uncharacterized protein</fullName>
    </submittedName>
</protein>
<proteinExistence type="predicted"/>
<organism evidence="1 2">
    <name type="scientific">Chlorella vulgaris</name>
    <name type="common">Green alga</name>
    <dbReference type="NCBI Taxonomy" id="3077"/>
    <lineage>
        <taxon>Eukaryota</taxon>
        <taxon>Viridiplantae</taxon>
        <taxon>Chlorophyta</taxon>
        <taxon>core chlorophytes</taxon>
        <taxon>Trebouxiophyceae</taxon>
        <taxon>Chlorellales</taxon>
        <taxon>Chlorellaceae</taxon>
        <taxon>Chlorella clade</taxon>
        <taxon>Chlorella</taxon>
    </lineage>
</organism>
<comment type="caution">
    <text evidence="1">The sequence shown here is derived from an EMBL/GenBank/DDBJ whole genome shotgun (WGS) entry which is preliminary data.</text>
</comment>
<evidence type="ECO:0000313" key="2">
    <source>
        <dbReference type="Proteomes" id="UP001055712"/>
    </source>
</evidence>
<accession>A0A9D4Z1V2</accession>
<dbReference type="PANTHER" id="PTHR15827">
    <property type="entry name" value="CYCLIN-DEPENDENT KINASE 2-INTERACTING PROTEIN"/>
    <property type="match status" value="1"/>
</dbReference>
<sequence>MATPLDLRNRRREAQRAVRLAVNAINSGLDEWKAAVGDGKQHATALTNAILTQLHLPAMPLTLLGEATELRAAATVKLLQQQAEAVAQLAGCLERLRCAVERLAEATAGLQQLLDSEASAPLLMEGAVFATLPLRVLGNMAAEVERMHRAELDVKAAVLHGFQQILDTLRAAEDRERKSKGGLDSGGVGTLAAAREDKLRRTMQVYLTAWLLSAHVDERGVEAHLALIASDMRGF</sequence>
<dbReference type="PANTHER" id="PTHR15827:SF2">
    <property type="entry name" value="CYCLIN-DEPENDENT KINASE 2-INTERACTING PROTEIN"/>
    <property type="match status" value="1"/>
</dbReference>
<name>A0A9D4Z1V2_CHLVU</name>
<dbReference type="OrthoDB" id="515218at2759"/>
<keyword evidence="2" id="KW-1185">Reference proteome</keyword>
<gene>
    <name evidence="1" type="ORF">D9Q98_000450</name>
</gene>
<reference evidence="1" key="2">
    <citation type="submission" date="2020-11" db="EMBL/GenBank/DDBJ databases">
        <authorList>
            <person name="Cecchin M."/>
            <person name="Marcolungo L."/>
            <person name="Rossato M."/>
            <person name="Girolomoni L."/>
            <person name="Cosentino E."/>
            <person name="Cuine S."/>
            <person name="Li-Beisson Y."/>
            <person name="Delledonne M."/>
            <person name="Ballottari M."/>
        </authorList>
    </citation>
    <scope>NUCLEOTIDE SEQUENCE</scope>
    <source>
        <strain evidence="1">211/11P</strain>
        <tissue evidence="1">Whole cell</tissue>
    </source>
</reference>
<dbReference type="EMBL" id="SIDB01000001">
    <property type="protein sequence ID" value="KAI3438007.1"/>
    <property type="molecule type" value="Genomic_DNA"/>
</dbReference>
<evidence type="ECO:0000313" key="1">
    <source>
        <dbReference type="EMBL" id="KAI3438007.1"/>
    </source>
</evidence>
<reference evidence="1" key="1">
    <citation type="journal article" date="2019" name="Plant J.">
        <title>Chlorella vulgaris genome assembly and annotation reveals the molecular basis for metabolic acclimation to high light conditions.</title>
        <authorList>
            <person name="Cecchin M."/>
            <person name="Marcolungo L."/>
            <person name="Rossato M."/>
            <person name="Girolomoni L."/>
            <person name="Cosentino E."/>
            <person name="Cuine S."/>
            <person name="Li-Beisson Y."/>
            <person name="Delledonne M."/>
            <person name="Ballottari M."/>
        </authorList>
    </citation>
    <scope>NUCLEOTIDE SEQUENCE</scope>
    <source>
        <strain evidence="1">211/11P</strain>
    </source>
</reference>
<dbReference type="AlphaFoldDB" id="A0A9D4Z1V2"/>